<reference evidence="1" key="1">
    <citation type="submission" date="2023-04" db="EMBL/GenBank/DDBJ databases">
        <title>A chromosome-level genome assembly of the parasitoid wasp Eretmocerus hayati.</title>
        <authorList>
            <person name="Zhong Y."/>
            <person name="Liu S."/>
            <person name="Liu Y."/>
        </authorList>
    </citation>
    <scope>NUCLEOTIDE SEQUENCE</scope>
    <source>
        <strain evidence="1">ZJU_SS_LIU_2023</strain>
    </source>
</reference>
<comment type="caution">
    <text evidence="1">The sequence shown here is derived from an EMBL/GenBank/DDBJ whole genome shotgun (WGS) entry which is preliminary data.</text>
</comment>
<dbReference type="Proteomes" id="UP001239111">
    <property type="component" value="Chromosome 1"/>
</dbReference>
<sequence>SKHPVSIGSWAMRIISENSSLAPTVLEETLSPPTETSFIYQSSVIKEKYQGSVSTFNIPVTHEGDAGKDREFLQSPCGNIQVKLFDGNARNCVHNNNVQCQQVPQEKNYIIDHMMDQVEGDISYEDIIDKYSVDDSQSISKDADEIVQISCSPEAQRNDFNFRFTTPNDEDLVFVQDKVNLMKNYVDSNPQQLKISAYNNNNDEIGFDSSKIYYIHSGNLMKIDDDSSCSSIDDGFTDSKDYEPGTKNDCSFSIQILPKAYKDANQERSVGQIFTKFGESLDFDDTNESVLKYSGRVHELLHIGDSSDDEEFYSAELTNSRAESSLCAESAVNEQPKSNPPYEEVTRPSPNVSFDFPGTDSPEIIPDCALDLNESTESCWSRGSSFTGPRPDCVPDSEGTESCWSHGSSFSRSRSPINLINNEDQSSSQLEYSQRQKVTSQFPPMKNYTTGVSVSHRPTRNRVPKTSHRDEELLLSCKDCNKGFLYRKALVKHKNHCQKSNELACKYCNYTTKHLSAMKPHFQQHILHNDQPLDPTRKKNLSAANYFKVLCSSNESKIDYENRLRGSIGTKCVDCDRLSDALDSKTLCQSCFGPLIFTCKSCLQRSATFNSIRLHVIRCHFEKVYRCDLCGHRYSYALDLKRHIDRCLMKGKPFSCSKCDFCTTTERNLIGHMERKHPDPDSILKCEICGACFSKNNGSAMKRHIEGCSGKVSFQCEHCRFVSKSKFSLKRHIHNKHLMLIAGRNLPKQLACRKCGLCFHHFYDRATHEEKCTKV</sequence>
<accession>A0ACC2PKB0</accession>
<feature type="non-terminal residue" evidence="1">
    <location>
        <position position="1"/>
    </location>
</feature>
<gene>
    <name evidence="1" type="ORF">QAD02_019695</name>
</gene>
<evidence type="ECO:0000313" key="1">
    <source>
        <dbReference type="EMBL" id="KAJ8683903.1"/>
    </source>
</evidence>
<keyword evidence="2" id="KW-1185">Reference proteome</keyword>
<evidence type="ECO:0000313" key="2">
    <source>
        <dbReference type="Proteomes" id="UP001239111"/>
    </source>
</evidence>
<dbReference type="EMBL" id="CM056741">
    <property type="protein sequence ID" value="KAJ8683903.1"/>
    <property type="molecule type" value="Genomic_DNA"/>
</dbReference>
<proteinExistence type="predicted"/>
<organism evidence="1 2">
    <name type="scientific">Eretmocerus hayati</name>
    <dbReference type="NCBI Taxonomy" id="131215"/>
    <lineage>
        <taxon>Eukaryota</taxon>
        <taxon>Metazoa</taxon>
        <taxon>Ecdysozoa</taxon>
        <taxon>Arthropoda</taxon>
        <taxon>Hexapoda</taxon>
        <taxon>Insecta</taxon>
        <taxon>Pterygota</taxon>
        <taxon>Neoptera</taxon>
        <taxon>Endopterygota</taxon>
        <taxon>Hymenoptera</taxon>
        <taxon>Apocrita</taxon>
        <taxon>Proctotrupomorpha</taxon>
        <taxon>Chalcidoidea</taxon>
        <taxon>Aphelinidae</taxon>
        <taxon>Aphelininae</taxon>
        <taxon>Eretmocerus</taxon>
    </lineage>
</organism>
<name>A0ACC2PKB0_9HYME</name>
<protein>
    <submittedName>
        <fullName evidence="1">Uncharacterized protein</fullName>
    </submittedName>
</protein>